<dbReference type="AlphaFoldDB" id="A0A7S1YYF4"/>
<reference evidence="2" key="1">
    <citation type="submission" date="2021-01" db="EMBL/GenBank/DDBJ databases">
        <authorList>
            <person name="Corre E."/>
            <person name="Pelletier E."/>
            <person name="Niang G."/>
            <person name="Scheremetjew M."/>
            <person name="Finn R."/>
            <person name="Kale V."/>
            <person name="Holt S."/>
            <person name="Cochrane G."/>
            <person name="Meng A."/>
            <person name="Brown T."/>
            <person name="Cohen L."/>
        </authorList>
    </citation>
    <scope>NUCLEOTIDE SEQUENCE</scope>
    <source>
        <strain evidence="2">Pop2</strain>
    </source>
</reference>
<keyword evidence="1" id="KW-0732">Signal</keyword>
<name>A0A7S1YYF4_9STRA</name>
<feature type="signal peptide" evidence="1">
    <location>
        <begin position="1"/>
        <end position="27"/>
    </location>
</feature>
<evidence type="ECO:0000256" key="1">
    <source>
        <dbReference type="SAM" id="SignalP"/>
    </source>
</evidence>
<feature type="chain" id="PRO_5030716375" description="Tudor domain-containing protein" evidence="1">
    <location>
        <begin position="28"/>
        <end position="247"/>
    </location>
</feature>
<evidence type="ECO:0008006" key="3">
    <source>
        <dbReference type="Google" id="ProtNLM"/>
    </source>
</evidence>
<sequence>MVNIPSTCLASAIFFTIASSMIESVESSSLLRRQLCEQRYEEKTAVFKRFDNGWYWGKIVDFNSESCKYMILYEDNYAYEYEDGEELDQMIADAVNPEQLVPLDTMVYKLYEDGWWQGHVESYDPEDRLYTVRYNGDGETEEYVEGDEEFYEILDNAAYPQIYPLGVSAYKEFGEGWSLGWITEYNEEDNTYEVTFKVDYHSEEYPADDPELEEIIDAVYTVWMVNEEAEMEEEEMEEEVSGDEFAD</sequence>
<evidence type="ECO:0000313" key="2">
    <source>
        <dbReference type="EMBL" id="CAD9323317.1"/>
    </source>
</evidence>
<accession>A0A7S1YYF4</accession>
<proteinExistence type="predicted"/>
<organism evidence="2">
    <name type="scientific">Ditylum brightwellii</name>
    <dbReference type="NCBI Taxonomy" id="49249"/>
    <lineage>
        <taxon>Eukaryota</taxon>
        <taxon>Sar</taxon>
        <taxon>Stramenopiles</taxon>
        <taxon>Ochrophyta</taxon>
        <taxon>Bacillariophyta</taxon>
        <taxon>Mediophyceae</taxon>
        <taxon>Lithodesmiophycidae</taxon>
        <taxon>Lithodesmiales</taxon>
        <taxon>Lithodesmiaceae</taxon>
        <taxon>Ditylum</taxon>
    </lineage>
</organism>
<gene>
    <name evidence="2" type="ORF">DBRI1063_LOCUS7477</name>
</gene>
<protein>
    <recommendedName>
        <fullName evidence="3">Tudor domain-containing protein</fullName>
    </recommendedName>
</protein>
<dbReference type="EMBL" id="HBGN01011732">
    <property type="protein sequence ID" value="CAD9323317.1"/>
    <property type="molecule type" value="Transcribed_RNA"/>
</dbReference>